<name>A0AAJ5EF64_9ENTE</name>
<dbReference type="Gene3D" id="3.40.1190.20">
    <property type="match status" value="1"/>
</dbReference>
<organism evidence="10 12">
    <name type="scientific">Vagococcus xieshaowenii</name>
    <dbReference type="NCBI Taxonomy" id="2562451"/>
    <lineage>
        <taxon>Bacteria</taxon>
        <taxon>Bacillati</taxon>
        <taxon>Bacillota</taxon>
        <taxon>Bacilli</taxon>
        <taxon>Lactobacillales</taxon>
        <taxon>Enterococcaceae</taxon>
        <taxon>Vagococcus</taxon>
    </lineage>
</organism>
<feature type="domain" description="Carbohydrate kinase PfkB" evidence="8">
    <location>
        <begin position="20"/>
        <end position="298"/>
    </location>
</feature>
<dbReference type="Proteomes" id="UP000296883">
    <property type="component" value="Chromosome"/>
</dbReference>
<reference evidence="9 11" key="2">
    <citation type="journal article" date="2020" name="Int. J. Syst. Evol. Microbiol.">
        <title>Vagococcus xieshaowenii sp. nov., isolated from snow finch (Montifringilla taczanowskii) cloacal content.</title>
        <authorList>
            <person name="Ge Y."/>
            <person name="Yang J."/>
            <person name="Lai X.H."/>
            <person name="Zhang G."/>
            <person name="Jin D."/>
            <person name="Lu S."/>
            <person name="Wang B."/>
            <person name="Huang Y."/>
            <person name="Huang Y."/>
            <person name="Ren Z."/>
            <person name="Zhang X."/>
            <person name="Xu J."/>
        </authorList>
    </citation>
    <scope>NUCLEOTIDE SEQUENCE [LARGE SCALE GENOMIC DNA]</scope>
    <source>
        <strain evidence="11">personal::cf-49</strain>
        <strain evidence="9">Personal::cf-49</strain>
    </source>
</reference>
<evidence type="ECO:0000313" key="9">
    <source>
        <dbReference type="EMBL" id="QCA28353.1"/>
    </source>
</evidence>
<accession>A0AAJ5EF64</accession>
<comment type="pathway">
    <text evidence="7">Carbohydrate metabolism; D-tagatose 6-phosphate degradation; D-glyceraldehyde 3-phosphate and glycerone phosphate from D-tagatose 6-phosphate: step 1/2.</text>
</comment>
<protein>
    <recommendedName>
        <fullName evidence="7">Tagatose-6-phosphate kinase</fullName>
        <ecNumber evidence="7">2.7.1.144</ecNumber>
    </recommendedName>
</protein>
<dbReference type="GO" id="GO:0016052">
    <property type="term" value="P:carbohydrate catabolic process"/>
    <property type="evidence" value="ECO:0007669"/>
    <property type="project" value="UniProtKB-ARBA"/>
</dbReference>
<dbReference type="InterPro" id="IPR029056">
    <property type="entry name" value="Ribokinase-like"/>
</dbReference>
<dbReference type="EC" id="2.7.1.144" evidence="7"/>
<comment type="similarity">
    <text evidence="7">Belongs to the carbohydrate kinase PfkB family. LacC subfamily.</text>
</comment>
<evidence type="ECO:0000313" key="12">
    <source>
        <dbReference type="Proteomes" id="UP000297725"/>
    </source>
</evidence>
<dbReference type="GO" id="GO:0005524">
    <property type="term" value="F:ATP binding"/>
    <property type="evidence" value="ECO:0007669"/>
    <property type="project" value="UniProtKB-KW"/>
</dbReference>
<dbReference type="EMBL" id="CP038865">
    <property type="protein sequence ID" value="QCA28353.1"/>
    <property type="molecule type" value="Genomic_DNA"/>
</dbReference>
<evidence type="ECO:0000256" key="5">
    <source>
        <dbReference type="ARBA" id="ARBA00022777"/>
    </source>
</evidence>
<keyword evidence="3 7" id="KW-0423">Lactose metabolism</keyword>
<dbReference type="NCBIfam" id="TIGR03168">
    <property type="entry name" value="1-PFK"/>
    <property type="match status" value="1"/>
</dbReference>
<dbReference type="FunFam" id="3.40.1190.20:FF:000001">
    <property type="entry name" value="Phosphofructokinase"/>
    <property type="match status" value="1"/>
</dbReference>
<evidence type="ECO:0000256" key="2">
    <source>
        <dbReference type="ARBA" id="ARBA00022679"/>
    </source>
</evidence>
<dbReference type="GO" id="GO:0009024">
    <property type="term" value="F:tagatose-6-phosphate kinase activity"/>
    <property type="evidence" value="ECO:0007669"/>
    <property type="project" value="UniProtKB-EC"/>
</dbReference>
<dbReference type="PANTHER" id="PTHR46566">
    <property type="entry name" value="1-PHOSPHOFRUCTOKINASE-RELATED"/>
    <property type="match status" value="1"/>
</dbReference>
<keyword evidence="6 7" id="KW-0067">ATP-binding</keyword>
<sequence length="319" mass="34751">MECAKMIVSVTLNPTVELVYDLETLTINGVTRTHNVKKFPSGKGLNVSRVATLMGSKNIATGFLGHNLKQTVEASMNDDGMTHAFFQIEGETRNSVAILHDGQQTEILEDGPTISKKEADDFITHYDELISNATVVALAGSLPQGLTPEYYIALMQRAQENQAKVIIDASGATLKEVLNSPINPYAIKPNLDEIQELSGKTIDTSDYQAIIQLLDDPIFEGIELIVISMGGDGAFVKFGSHYYKASVPEIDVENAVGSGDSTVAGIAIALDQNEDIETLIKRAMTLGTLNALEERTGYVSKSNYSHYFEQMKVEEIKQA</sequence>
<dbReference type="GO" id="GO:0005829">
    <property type="term" value="C:cytosol"/>
    <property type="evidence" value="ECO:0007669"/>
    <property type="project" value="TreeGrafter"/>
</dbReference>
<evidence type="ECO:0000313" key="10">
    <source>
        <dbReference type="EMBL" id="TFZ42259.1"/>
    </source>
</evidence>
<evidence type="ECO:0000256" key="1">
    <source>
        <dbReference type="ARBA" id="ARBA00005380"/>
    </source>
</evidence>
<reference evidence="10 12" key="1">
    <citation type="submission" date="2019-03" db="EMBL/GenBank/DDBJ databases">
        <title>Vagococcus sp. was isolated fron gut of Carduelis flavirostris.</title>
        <authorList>
            <person name="Ge Y."/>
        </authorList>
    </citation>
    <scope>NUCLEOTIDE SEQUENCE [LARGE SCALE GENOMIC DNA]</scope>
    <source>
        <strain evidence="10 12">CF-210</strain>
    </source>
</reference>
<proteinExistence type="inferred from homology"/>
<dbReference type="CDD" id="cd01164">
    <property type="entry name" value="FruK_PfkB_like"/>
    <property type="match status" value="1"/>
</dbReference>
<gene>
    <name evidence="10" type="ORF">E4031_03515</name>
    <name evidence="9" type="ORF">E4Z98_03135</name>
</gene>
<keyword evidence="2 7" id="KW-0808">Transferase</keyword>
<dbReference type="InterPro" id="IPR011611">
    <property type="entry name" value="PfkB_dom"/>
</dbReference>
<dbReference type="GO" id="GO:0008443">
    <property type="term" value="F:phosphofructokinase activity"/>
    <property type="evidence" value="ECO:0007669"/>
    <property type="project" value="TreeGrafter"/>
</dbReference>
<dbReference type="GO" id="GO:0044281">
    <property type="term" value="P:small molecule metabolic process"/>
    <property type="evidence" value="ECO:0007669"/>
    <property type="project" value="UniProtKB-ARBA"/>
</dbReference>
<evidence type="ECO:0000256" key="4">
    <source>
        <dbReference type="ARBA" id="ARBA00022741"/>
    </source>
</evidence>
<dbReference type="Proteomes" id="UP000297725">
    <property type="component" value="Unassembled WGS sequence"/>
</dbReference>
<dbReference type="AlphaFoldDB" id="A0AAJ5EF64"/>
<dbReference type="PANTHER" id="PTHR46566:SF5">
    <property type="entry name" value="1-PHOSPHOFRUCTOKINASE"/>
    <property type="match status" value="1"/>
</dbReference>
<comment type="catalytic activity">
    <reaction evidence="7">
        <text>D-tagatofuranose 6-phosphate + ATP = D-tagatofuranose 1,6-bisphosphate + ADP + H(+)</text>
        <dbReference type="Rhea" id="RHEA:12420"/>
        <dbReference type="ChEBI" id="CHEBI:15378"/>
        <dbReference type="ChEBI" id="CHEBI:30616"/>
        <dbReference type="ChEBI" id="CHEBI:58694"/>
        <dbReference type="ChEBI" id="CHEBI:58695"/>
        <dbReference type="ChEBI" id="CHEBI:456216"/>
        <dbReference type="EC" id="2.7.1.144"/>
    </reaction>
</comment>
<evidence type="ECO:0000256" key="7">
    <source>
        <dbReference type="PIRNR" id="PIRNR000535"/>
    </source>
</evidence>
<dbReference type="EMBL" id="SRHU01000013">
    <property type="protein sequence ID" value="TFZ42259.1"/>
    <property type="molecule type" value="Genomic_DNA"/>
</dbReference>
<evidence type="ECO:0000256" key="6">
    <source>
        <dbReference type="ARBA" id="ARBA00022840"/>
    </source>
</evidence>
<evidence type="ECO:0000256" key="3">
    <source>
        <dbReference type="ARBA" id="ARBA00022736"/>
    </source>
</evidence>
<comment type="similarity">
    <text evidence="1">Belongs to the carbohydrate kinase pfkB family.</text>
</comment>
<keyword evidence="4 7" id="KW-0547">Nucleotide-binding</keyword>
<dbReference type="SUPFAM" id="SSF53613">
    <property type="entry name" value="Ribokinase-like"/>
    <property type="match status" value="1"/>
</dbReference>
<dbReference type="GO" id="GO:0005988">
    <property type="term" value="P:lactose metabolic process"/>
    <property type="evidence" value="ECO:0007669"/>
    <property type="project" value="UniProtKB-KW"/>
</dbReference>
<dbReference type="Pfam" id="PF00294">
    <property type="entry name" value="PfkB"/>
    <property type="match status" value="1"/>
</dbReference>
<dbReference type="InterPro" id="IPR017583">
    <property type="entry name" value="Tagatose/fructose_Pkinase"/>
</dbReference>
<evidence type="ECO:0000313" key="11">
    <source>
        <dbReference type="Proteomes" id="UP000296883"/>
    </source>
</evidence>
<evidence type="ECO:0000259" key="8">
    <source>
        <dbReference type="Pfam" id="PF00294"/>
    </source>
</evidence>
<keyword evidence="5 10" id="KW-0418">Kinase</keyword>
<dbReference type="PIRSF" id="PIRSF000535">
    <property type="entry name" value="1PFK/6PFK/LacC"/>
    <property type="match status" value="1"/>
</dbReference>
<keyword evidence="11" id="KW-1185">Reference proteome</keyword>